<sequence>MPTDSQDSETLRRESRVRVMHVQHTQGPLDGSLYATVNKAPRESTPKHTSTPSQSVPNGGATVLHNGPLNQSADSGISSTGYFGSSQVTSQSFHSNTATMTSTSLPSRTMASENNNTLVQQNQLDELLNDLLSDKMFQSPSGTLERTKQKGLVIPNEGSITTQSGNSRTVVSWQTSQAGPSKNVMVTKETVSQPSANKRVESVMKCSEEVSYGKMGQMVNGSLSHDELDRSFGSSVHDRSIESRASTLNREHLGSPPMPPPRDLTKSPLFRERMASPTYRDNMTSPSFGSPTPPPRHHLPYRIDYENQDAYGDSYNMSQYRGYASDSEEPLSWLERQQAKLQAKRDGRSWRKRSEQERQLVSELRTAQSNLLSRRAQSESDEAATYTQQGLFYTEPQFERRHVSPEPLRKAMTPDPVRRSHSVQGDNYKAERSYFVSGVERPPFTTHQTKYTFSVSPPKSAGNGESIRAKPPPSPNLGRSSAPNSPIIPQRGASSREAVARTRTMTREYTQSGQVRLRRQLSDSSFERSMPWFGRHSPDPWSSDGYSLPIQKPAPPPSDEDIKLVPIGPFHTVTPEPKQNTLPHSHTLSSIPYSNRSGDQMFATEEPSPVNSVIESFITKQTVNAKSSAGYSPKLDELERNLQAVLQAPTSQVPVNSSYDTDDIVSRRAAAYGSESRHVESNFETRQTYNTYERKQEQRTPAPPPPAPEEEEVVEQDVISLKPIGVHALEPENTPSTLPRPTTPRSTTPSFPVQVVVTTPPFPSSPKTPYENKATPGFGISPVVPPVASSTPVVQSQPSPPRQPTSTVPSSEAIDVESAIEAQMIQPEPIDRSCPQPKRTATHSAKPARPYQVPDPTYATIPDDAVVADFYFTRFTTLRVRITSNCCKRWSLMENDPDVDSFVIADEITRLLWFELFFPLVYCGVWVVRRNVLLSVGRCRDILQDNNIELKEHGFLIQEQLHLWPPATLPAKPTSPPPQQPVQHAATISRHQTQQQYTQQHAQQFATQAAPVNGSVSAQAQMQAVDNRVQSPVARQVIAQPPAYSTLQREQQKQQQQQQQQQLAYSVQQQAVQKEYSVSGQQVSPGGGTLPASQQTFSQHSMQKSYSTHVPVVDGVHTQAHGLHQTEQFSQHSVQYGQQGLAQQGLVQHGTMTQAGDVQRGIIQGSVQDGMVQQGMAQQGAVHHSLMQQGAVQHGMASQVVGQQGVTQQAAVQHGMTQQAAVQHDMTQQTAVQHGMTQQAAVQHGMTTSPQPQMRGLPQEVQQMSQHSTQQQRQQVVQQQVVQQQQQQQQQQQHQQSMSQHMQYSQQGAVQNGNLSVDTSQRVVTGTMTRSPSASASFQSPPSPGSVQMLRTQLSQSGSFTPGPQSSTGQSSPSVYFGQSRRASLSSLAGKWTASRVEENNVTSQDEMLLKNKHLLYGADMGSIPELELMVNFNSGIGIDYLNKIGIGIEVSYKIS</sequence>
<feature type="compositionally biased region" description="Polar residues" evidence="1">
    <location>
        <begin position="447"/>
        <end position="457"/>
    </location>
</feature>
<feature type="compositionally biased region" description="Low complexity" evidence="1">
    <location>
        <begin position="1259"/>
        <end position="1270"/>
    </location>
</feature>
<feature type="compositionally biased region" description="Low complexity" evidence="1">
    <location>
        <begin position="1293"/>
        <end position="1307"/>
    </location>
</feature>
<feature type="compositionally biased region" description="Low complexity" evidence="1">
    <location>
        <begin position="786"/>
        <end position="797"/>
    </location>
</feature>
<keyword evidence="3" id="KW-1185">Reference proteome</keyword>
<feature type="region of interest" description="Disordered" evidence="1">
    <location>
        <begin position="775"/>
        <end position="811"/>
    </location>
</feature>
<feature type="region of interest" description="Disordered" evidence="1">
    <location>
        <begin position="1293"/>
        <end position="1313"/>
    </location>
</feature>
<accession>A0AAD9JC46</accession>
<feature type="compositionally biased region" description="Low complexity" evidence="1">
    <location>
        <begin position="1331"/>
        <end position="1340"/>
    </location>
</feature>
<evidence type="ECO:0000313" key="3">
    <source>
        <dbReference type="Proteomes" id="UP001208570"/>
    </source>
</evidence>
<feature type="compositionally biased region" description="Low complexity" evidence="1">
    <location>
        <begin position="992"/>
        <end position="1010"/>
    </location>
</feature>
<feature type="compositionally biased region" description="Polar residues" evidence="1">
    <location>
        <begin position="1221"/>
        <end position="1252"/>
    </location>
</feature>
<feature type="region of interest" description="Disordered" evidence="1">
    <location>
        <begin position="825"/>
        <end position="854"/>
    </location>
</feature>
<feature type="compositionally biased region" description="Polar residues" evidence="1">
    <location>
        <begin position="47"/>
        <end position="57"/>
    </location>
</feature>
<feature type="compositionally biased region" description="Basic and acidic residues" evidence="1">
    <location>
        <begin position="230"/>
        <end position="242"/>
    </location>
</feature>
<organism evidence="2 3">
    <name type="scientific">Paralvinella palmiformis</name>
    <dbReference type="NCBI Taxonomy" id="53620"/>
    <lineage>
        <taxon>Eukaryota</taxon>
        <taxon>Metazoa</taxon>
        <taxon>Spiralia</taxon>
        <taxon>Lophotrochozoa</taxon>
        <taxon>Annelida</taxon>
        <taxon>Polychaeta</taxon>
        <taxon>Sedentaria</taxon>
        <taxon>Canalipalpata</taxon>
        <taxon>Terebellida</taxon>
        <taxon>Terebelliformia</taxon>
        <taxon>Alvinellidae</taxon>
        <taxon>Paralvinella</taxon>
    </lineage>
</organism>
<feature type="region of interest" description="Disordered" evidence="1">
    <location>
        <begin position="1078"/>
        <end position="1106"/>
    </location>
</feature>
<feature type="compositionally biased region" description="Basic and acidic residues" evidence="1">
    <location>
        <begin position="263"/>
        <end position="274"/>
    </location>
</feature>
<dbReference type="Proteomes" id="UP001208570">
    <property type="component" value="Unassembled WGS sequence"/>
</dbReference>
<dbReference type="EMBL" id="JAODUP010000416">
    <property type="protein sequence ID" value="KAK2150241.1"/>
    <property type="molecule type" value="Genomic_DNA"/>
</dbReference>
<name>A0AAD9JC46_9ANNE</name>
<gene>
    <name evidence="2" type="ORF">LSH36_416g02043</name>
</gene>
<proteinExistence type="predicted"/>
<comment type="caution">
    <text evidence="2">The sequence shown here is derived from an EMBL/GenBank/DDBJ whole genome shotgun (WGS) entry which is preliminary data.</text>
</comment>
<feature type="region of interest" description="Disordered" evidence="1">
    <location>
        <begin position="230"/>
        <end position="298"/>
    </location>
</feature>
<evidence type="ECO:0000313" key="2">
    <source>
        <dbReference type="EMBL" id="KAK2150241.1"/>
    </source>
</evidence>
<feature type="region of interest" description="Disordered" evidence="1">
    <location>
        <begin position="1221"/>
        <end position="1270"/>
    </location>
</feature>
<feature type="compositionally biased region" description="Polar residues" evidence="1">
    <location>
        <begin position="1091"/>
        <end position="1106"/>
    </location>
</feature>
<feature type="compositionally biased region" description="Polar residues" evidence="1">
    <location>
        <begin position="1349"/>
        <end position="1360"/>
    </location>
</feature>
<reference evidence="2" key="1">
    <citation type="journal article" date="2023" name="Mol. Biol. Evol.">
        <title>Third-Generation Sequencing Reveals the Adaptive Role of the Epigenome in Three Deep-Sea Polychaetes.</title>
        <authorList>
            <person name="Perez M."/>
            <person name="Aroh O."/>
            <person name="Sun Y."/>
            <person name="Lan Y."/>
            <person name="Juniper S.K."/>
            <person name="Young C.R."/>
            <person name="Angers B."/>
            <person name="Qian P.Y."/>
        </authorList>
    </citation>
    <scope>NUCLEOTIDE SEQUENCE</scope>
    <source>
        <strain evidence="2">P08H-3</strain>
    </source>
</reference>
<feature type="compositionally biased region" description="Low complexity" evidence="1">
    <location>
        <begin position="1361"/>
        <end position="1374"/>
    </location>
</feature>
<evidence type="ECO:0000256" key="1">
    <source>
        <dbReference type="SAM" id="MobiDB-lite"/>
    </source>
</evidence>
<feature type="compositionally biased region" description="Low complexity" evidence="1">
    <location>
        <begin position="734"/>
        <end position="754"/>
    </location>
</feature>
<feature type="region of interest" description="Disordered" evidence="1">
    <location>
        <begin position="967"/>
        <end position="1010"/>
    </location>
</feature>
<feature type="region of interest" description="Disordered" evidence="1">
    <location>
        <begin position="1327"/>
        <end position="1376"/>
    </location>
</feature>
<protein>
    <submittedName>
        <fullName evidence="2">Uncharacterized protein</fullName>
    </submittedName>
</protein>
<feature type="region of interest" description="Disordered" evidence="1">
    <location>
        <begin position="447"/>
        <end position="499"/>
    </location>
</feature>
<feature type="region of interest" description="Disordered" evidence="1">
    <location>
        <begin position="673"/>
        <end position="754"/>
    </location>
</feature>
<feature type="region of interest" description="Disordered" evidence="1">
    <location>
        <begin position="23"/>
        <end position="76"/>
    </location>
</feature>